<dbReference type="InterPro" id="IPR008913">
    <property type="entry name" value="Znf_CHY"/>
</dbReference>
<dbReference type="Gene3D" id="2.20.28.10">
    <property type="match status" value="1"/>
</dbReference>
<dbReference type="AlphaFoldDB" id="A0A7S2P8Q2"/>
<dbReference type="SUPFAM" id="SSF57850">
    <property type="entry name" value="RING/U-box"/>
    <property type="match status" value="1"/>
</dbReference>
<gene>
    <name evidence="9" type="ORF">SMAR0320_LOCUS3923</name>
</gene>
<dbReference type="Pfam" id="PF14599">
    <property type="entry name" value="zinc_ribbon_6"/>
    <property type="match status" value="1"/>
</dbReference>
<dbReference type="SMART" id="SM00184">
    <property type="entry name" value="RING"/>
    <property type="match status" value="1"/>
</dbReference>
<evidence type="ECO:0008006" key="10">
    <source>
        <dbReference type="Google" id="ProtNLM"/>
    </source>
</evidence>
<dbReference type="PANTHER" id="PTHR21319">
    <property type="entry name" value="RING FINGER AND CHY ZINC FINGER DOMAIN-CONTAINING PROTEIN 1"/>
    <property type="match status" value="1"/>
</dbReference>
<dbReference type="SUPFAM" id="SSF161219">
    <property type="entry name" value="CHY zinc finger-like"/>
    <property type="match status" value="1"/>
</dbReference>
<evidence type="ECO:0000259" key="6">
    <source>
        <dbReference type="PROSITE" id="PS50089"/>
    </source>
</evidence>
<feature type="compositionally biased region" description="Basic residues" evidence="5">
    <location>
        <begin position="699"/>
        <end position="708"/>
    </location>
</feature>
<name>A0A7S2P8Q2_9STRA</name>
<evidence type="ECO:0000259" key="7">
    <source>
        <dbReference type="PROSITE" id="PS51266"/>
    </source>
</evidence>
<feature type="compositionally biased region" description="Low complexity" evidence="5">
    <location>
        <begin position="315"/>
        <end position="335"/>
    </location>
</feature>
<feature type="region of interest" description="Disordered" evidence="5">
    <location>
        <begin position="239"/>
        <end position="291"/>
    </location>
</feature>
<dbReference type="InterPro" id="IPR017921">
    <property type="entry name" value="Znf_CTCHY"/>
</dbReference>
<evidence type="ECO:0000256" key="2">
    <source>
        <dbReference type="ARBA" id="ARBA00022771"/>
    </source>
</evidence>
<dbReference type="PROSITE" id="PS51266">
    <property type="entry name" value="ZF_CHY"/>
    <property type="match status" value="1"/>
</dbReference>
<dbReference type="GO" id="GO:0008270">
    <property type="term" value="F:zinc ion binding"/>
    <property type="evidence" value="ECO:0007669"/>
    <property type="project" value="UniProtKB-KW"/>
</dbReference>
<dbReference type="PANTHER" id="PTHR21319:SF53">
    <property type="entry name" value="RING FINGER AND CHY ZINC FINGER DOMAIN-CONTAINING PROTEIN 1"/>
    <property type="match status" value="1"/>
</dbReference>
<keyword evidence="3" id="KW-0862">Zinc</keyword>
<feature type="region of interest" description="Disordered" evidence="5">
    <location>
        <begin position="315"/>
        <end position="340"/>
    </location>
</feature>
<dbReference type="Gene3D" id="3.30.40.10">
    <property type="entry name" value="Zinc/RING finger domain, C3HC4 (zinc finger)"/>
    <property type="match status" value="1"/>
</dbReference>
<reference evidence="9" key="1">
    <citation type="submission" date="2021-01" db="EMBL/GenBank/DDBJ databases">
        <authorList>
            <person name="Corre E."/>
            <person name="Pelletier E."/>
            <person name="Niang G."/>
            <person name="Scheremetjew M."/>
            <person name="Finn R."/>
            <person name="Kale V."/>
            <person name="Holt S."/>
            <person name="Cochrane G."/>
            <person name="Meng A."/>
            <person name="Brown T."/>
            <person name="Cohen L."/>
        </authorList>
    </citation>
    <scope>NUCLEOTIDE SEQUENCE</scope>
    <source>
        <strain evidence="9">SM1012Den-03</strain>
    </source>
</reference>
<feature type="region of interest" description="Disordered" evidence="5">
    <location>
        <begin position="680"/>
        <end position="732"/>
    </location>
</feature>
<protein>
    <recommendedName>
        <fullName evidence="10">RING-type domain-containing protein</fullName>
    </recommendedName>
</protein>
<feature type="compositionally biased region" description="Basic and acidic residues" evidence="5">
    <location>
        <begin position="721"/>
        <end position="732"/>
    </location>
</feature>
<evidence type="ECO:0000259" key="8">
    <source>
        <dbReference type="PROSITE" id="PS51270"/>
    </source>
</evidence>
<feature type="domain" description="CHY-type" evidence="7">
    <location>
        <begin position="346"/>
        <end position="475"/>
    </location>
</feature>
<keyword evidence="2 4" id="KW-0863">Zinc-finger</keyword>
<sequence>MSDAMDVSERHSMDVSERYAMDVSERYTNSPSPSPPRSYHFNHHQHRPSEGEDSNMSINRSAHSDPSAHLEHNSSMETTTSRSHENPVQRAPIAEAAAPPEEQLFDAPAPPEPVQRTSMTSVEQARRRASIKHIMADPSLSQIEKRRSIQCLMDGRKSGGRRSTIDSGMTNPYMAAKAERLLRRGGSFRRSSSSNNLSASLTGAAEAPLVDADDLLPITSNTRHFSYNVAAAAASSSITSNSYHGDNSNNNSASNSNNNSSHSYQVDNHNDHSYLPHENNQDDSDDSSSAASSNLLSAFLQKKHPYNATTTKVPAVAAEASSSPPPTTTSANNTNRRGSNEFSRRAIEMAPTCTHYSRNCHIVSPCCGATFGCRICHDDCPVLPPLLEQKMPSSPICPPVAAAAGGVGEDDDYYAATGRRKYQRVLRTSSMPTSFTQAGPPEHHNVDRFAIREIICRKCYTKQGSKTNNCINCGIQFGEYHCAICNLWMSNEEKPYHCPDCGFCRVGGGENFRHCQDCGMCIDKQLFQDHNCKVGKYMSNCPVCQEDLFSSRDASHELPCGHAIHWHCFRELASHDSRCPMCKKTAETHERMKPTWDAMAMGIALQPVPPELAKVVTIKCNDCEIVTENRSWHFLGVRCNECESFNTVVERITMMGQEAHEFLLRMELQQLPVRAGEVYATAGEGGGGGQQQQGATSSRRSRPARRRRATVDSAVNPWANRHRDNGNGLPER</sequence>
<dbReference type="Pfam" id="PF13639">
    <property type="entry name" value="zf-RING_2"/>
    <property type="match status" value="1"/>
</dbReference>
<feature type="compositionally biased region" description="Low complexity" evidence="5">
    <location>
        <begin position="239"/>
        <end position="263"/>
    </location>
</feature>
<dbReference type="GO" id="GO:0006511">
    <property type="term" value="P:ubiquitin-dependent protein catabolic process"/>
    <property type="evidence" value="ECO:0007669"/>
    <property type="project" value="TreeGrafter"/>
</dbReference>
<feature type="domain" description="CTCHY-type" evidence="8">
    <location>
        <begin position="477"/>
        <end position="540"/>
    </location>
</feature>
<evidence type="ECO:0000256" key="4">
    <source>
        <dbReference type="PROSITE-ProRule" id="PRU00601"/>
    </source>
</evidence>
<dbReference type="PROSITE" id="PS50089">
    <property type="entry name" value="ZF_RING_2"/>
    <property type="match status" value="1"/>
</dbReference>
<feature type="region of interest" description="Disordered" evidence="5">
    <location>
        <begin position="1"/>
        <end position="92"/>
    </location>
</feature>
<dbReference type="InterPro" id="IPR039512">
    <property type="entry name" value="RCHY1_zinc-ribbon"/>
</dbReference>
<proteinExistence type="predicted"/>
<feature type="compositionally biased region" description="Basic and acidic residues" evidence="5">
    <location>
        <begin position="7"/>
        <end position="25"/>
    </location>
</feature>
<dbReference type="SUPFAM" id="SSF161245">
    <property type="entry name" value="Zinc hairpin stack"/>
    <property type="match status" value="1"/>
</dbReference>
<organism evidence="9">
    <name type="scientific">Skeletonema marinoi</name>
    <dbReference type="NCBI Taxonomy" id="267567"/>
    <lineage>
        <taxon>Eukaryota</taxon>
        <taxon>Sar</taxon>
        <taxon>Stramenopiles</taxon>
        <taxon>Ochrophyta</taxon>
        <taxon>Bacillariophyta</taxon>
        <taxon>Coscinodiscophyceae</taxon>
        <taxon>Thalassiosirophycidae</taxon>
        <taxon>Thalassiosirales</taxon>
        <taxon>Skeletonemataceae</taxon>
        <taxon>Skeletonema</taxon>
        <taxon>Skeletonema marinoi-dohrnii complex</taxon>
    </lineage>
</organism>
<evidence type="ECO:0000256" key="3">
    <source>
        <dbReference type="ARBA" id="ARBA00022833"/>
    </source>
</evidence>
<dbReference type="GO" id="GO:0016567">
    <property type="term" value="P:protein ubiquitination"/>
    <property type="evidence" value="ECO:0007669"/>
    <property type="project" value="TreeGrafter"/>
</dbReference>
<dbReference type="GO" id="GO:0061630">
    <property type="term" value="F:ubiquitin protein ligase activity"/>
    <property type="evidence" value="ECO:0007669"/>
    <property type="project" value="TreeGrafter"/>
</dbReference>
<feature type="domain" description="RING-type" evidence="6">
    <location>
        <begin position="541"/>
        <end position="583"/>
    </location>
</feature>
<keyword evidence="1" id="KW-0479">Metal-binding</keyword>
<dbReference type="InterPro" id="IPR037274">
    <property type="entry name" value="Znf_CHY_sf"/>
</dbReference>
<dbReference type="GO" id="GO:0005634">
    <property type="term" value="C:nucleus"/>
    <property type="evidence" value="ECO:0007669"/>
    <property type="project" value="TreeGrafter"/>
</dbReference>
<dbReference type="InterPro" id="IPR037275">
    <property type="entry name" value="Znf_CTCHY_sf"/>
</dbReference>
<dbReference type="CDD" id="cd16464">
    <property type="entry name" value="RING-H2_Pirh2-like"/>
    <property type="match status" value="1"/>
</dbReference>
<dbReference type="InterPro" id="IPR013083">
    <property type="entry name" value="Znf_RING/FYVE/PHD"/>
</dbReference>
<feature type="compositionally biased region" description="Basic and acidic residues" evidence="5">
    <location>
        <begin position="62"/>
        <end position="74"/>
    </location>
</feature>
<dbReference type="InterPro" id="IPR001841">
    <property type="entry name" value="Znf_RING"/>
</dbReference>
<dbReference type="EMBL" id="HBGZ01005647">
    <property type="protein sequence ID" value="CAD9582510.1"/>
    <property type="molecule type" value="Transcribed_RNA"/>
</dbReference>
<evidence type="ECO:0000313" key="9">
    <source>
        <dbReference type="EMBL" id="CAD9582510.1"/>
    </source>
</evidence>
<evidence type="ECO:0000256" key="5">
    <source>
        <dbReference type="SAM" id="MobiDB-lite"/>
    </source>
</evidence>
<evidence type="ECO:0000256" key="1">
    <source>
        <dbReference type="ARBA" id="ARBA00022723"/>
    </source>
</evidence>
<dbReference type="PROSITE" id="PS51270">
    <property type="entry name" value="ZF_CTCHY"/>
    <property type="match status" value="1"/>
</dbReference>
<accession>A0A7S2P8Q2</accession>